<keyword evidence="8" id="KW-0735">Signal-anchor</keyword>
<keyword evidence="6" id="KW-0808">Transferase</keyword>
<feature type="region of interest" description="Disordered" evidence="15">
    <location>
        <begin position="1"/>
        <end position="20"/>
    </location>
</feature>
<evidence type="ECO:0000313" key="16">
    <source>
        <dbReference type="EMBL" id="KAH3686157.1"/>
    </source>
</evidence>
<dbReference type="AlphaFoldDB" id="A0A9P8QAU2"/>
<evidence type="ECO:0000256" key="4">
    <source>
        <dbReference type="ARBA" id="ARBA00009241"/>
    </source>
</evidence>
<dbReference type="Pfam" id="PF01793">
    <property type="entry name" value="Glyco_transf_15"/>
    <property type="match status" value="1"/>
</dbReference>
<evidence type="ECO:0000256" key="9">
    <source>
        <dbReference type="ARBA" id="ARBA00023008"/>
    </source>
</evidence>
<dbReference type="Gene3D" id="1.10.287.1130">
    <property type="entry name" value="CytochromE C oxidase copper chaperone"/>
    <property type="match status" value="1"/>
</dbReference>
<dbReference type="GO" id="GO:0000032">
    <property type="term" value="P:cell wall mannoprotein biosynthetic process"/>
    <property type="evidence" value="ECO:0007669"/>
    <property type="project" value="TreeGrafter"/>
</dbReference>
<dbReference type="GO" id="GO:0005794">
    <property type="term" value="C:Golgi apparatus"/>
    <property type="evidence" value="ECO:0007669"/>
    <property type="project" value="TreeGrafter"/>
</dbReference>
<evidence type="ECO:0000256" key="10">
    <source>
        <dbReference type="ARBA" id="ARBA00023128"/>
    </source>
</evidence>
<keyword evidence="5" id="KW-0328">Glycosyltransferase</keyword>
<dbReference type="InterPro" id="IPR029044">
    <property type="entry name" value="Nucleotide-diphossugar_trans"/>
</dbReference>
<comment type="subcellular location">
    <subcellularLocation>
        <location evidence="2">Membrane</location>
        <topology evidence="2">Single-pass type II membrane protein</topology>
    </subcellularLocation>
    <subcellularLocation>
        <location evidence="1">Mitochondrion intermembrane space</location>
    </subcellularLocation>
</comment>
<keyword evidence="10" id="KW-0496">Mitochondrion</keyword>
<proteinExistence type="inferred from homology"/>
<organism evidence="16 17">
    <name type="scientific">Wickerhamomyces pijperi</name>
    <name type="common">Yeast</name>
    <name type="synonym">Pichia pijperi</name>
    <dbReference type="NCBI Taxonomy" id="599730"/>
    <lineage>
        <taxon>Eukaryota</taxon>
        <taxon>Fungi</taxon>
        <taxon>Dikarya</taxon>
        <taxon>Ascomycota</taxon>
        <taxon>Saccharomycotina</taxon>
        <taxon>Saccharomycetes</taxon>
        <taxon>Phaffomycetales</taxon>
        <taxon>Wickerhamomycetaceae</taxon>
        <taxon>Wickerhamomyces</taxon>
    </lineage>
</organism>
<keyword evidence="12" id="KW-0143">Chaperone</keyword>
<dbReference type="GO" id="GO:0016020">
    <property type="term" value="C:membrane"/>
    <property type="evidence" value="ECO:0007669"/>
    <property type="project" value="UniProtKB-SubCell"/>
</dbReference>
<dbReference type="Pfam" id="PF05051">
    <property type="entry name" value="COX17"/>
    <property type="match status" value="1"/>
</dbReference>
<evidence type="ECO:0000256" key="3">
    <source>
        <dbReference type="ARBA" id="ARBA00007677"/>
    </source>
</evidence>
<feature type="region of interest" description="Disordered" evidence="15">
    <location>
        <begin position="82"/>
        <end position="106"/>
    </location>
</feature>
<protein>
    <submittedName>
        <fullName evidence="16">Uncharacterized protein</fullName>
    </submittedName>
</protein>
<evidence type="ECO:0000256" key="15">
    <source>
        <dbReference type="SAM" id="MobiDB-lite"/>
    </source>
</evidence>
<keyword evidence="7 13" id="KW-0479">Metal-binding</keyword>
<evidence type="ECO:0000256" key="14">
    <source>
        <dbReference type="SAM" id="Coils"/>
    </source>
</evidence>
<comment type="similarity">
    <text evidence="4">Belongs to the COX17 family.</text>
</comment>
<dbReference type="GO" id="GO:0006487">
    <property type="term" value="P:protein N-linked glycosylation"/>
    <property type="evidence" value="ECO:0007669"/>
    <property type="project" value="TreeGrafter"/>
</dbReference>
<dbReference type="InterPro" id="IPR002685">
    <property type="entry name" value="Glyco_trans_15"/>
</dbReference>
<dbReference type="PANTHER" id="PTHR31121">
    <property type="entry name" value="ALPHA-1,2 MANNOSYLTRANSFERASE KTR1"/>
    <property type="match status" value="1"/>
</dbReference>
<accession>A0A9P8QAU2</accession>
<feature type="binding site" evidence="13">
    <location>
        <position position="19"/>
    </location>
    <ligand>
        <name>Cu cation</name>
        <dbReference type="ChEBI" id="CHEBI:23378"/>
    </ligand>
</feature>
<evidence type="ECO:0000256" key="5">
    <source>
        <dbReference type="ARBA" id="ARBA00022676"/>
    </source>
</evidence>
<dbReference type="GO" id="GO:0005507">
    <property type="term" value="F:copper ion binding"/>
    <property type="evidence" value="ECO:0007669"/>
    <property type="project" value="InterPro"/>
</dbReference>
<dbReference type="OrthoDB" id="1915887at2759"/>
<feature type="binding site" evidence="13">
    <location>
        <position position="20"/>
    </location>
    <ligand>
        <name>Cu cation</name>
        <dbReference type="ChEBI" id="CHEBI:23378"/>
    </ligand>
</feature>
<feature type="compositionally biased region" description="Polar residues" evidence="15">
    <location>
        <begin position="1"/>
        <end position="13"/>
    </location>
</feature>
<keyword evidence="9 13" id="KW-0186">Copper</keyword>
<dbReference type="GO" id="GO:0000026">
    <property type="term" value="F:alpha-1,2-mannosyltransferase activity"/>
    <property type="evidence" value="ECO:0007669"/>
    <property type="project" value="TreeGrafter"/>
</dbReference>
<name>A0A9P8QAU2_WICPI</name>
<dbReference type="PANTHER" id="PTHR31121:SF6">
    <property type="entry name" value="ALPHA-1,2 MANNOSYLTRANSFERASE KTR1"/>
    <property type="match status" value="1"/>
</dbReference>
<keyword evidence="14" id="KW-0175">Coiled coil</keyword>
<feature type="coiled-coil region" evidence="14">
    <location>
        <begin position="443"/>
        <end position="470"/>
    </location>
</feature>
<reference evidence="16" key="2">
    <citation type="submission" date="2021-01" db="EMBL/GenBank/DDBJ databases">
        <authorList>
            <person name="Schikora-Tamarit M.A."/>
        </authorList>
    </citation>
    <scope>NUCLEOTIDE SEQUENCE</scope>
    <source>
        <strain evidence="16">CBS2887</strain>
    </source>
</reference>
<dbReference type="Proteomes" id="UP000774326">
    <property type="component" value="Unassembled WGS sequence"/>
</dbReference>
<evidence type="ECO:0000256" key="1">
    <source>
        <dbReference type="ARBA" id="ARBA00004569"/>
    </source>
</evidence>
<keyword evidence="8" id="KW-0812">Transmembrane</keyword>
<keyword evidence="11" id="KW-1015">Disulfide bond</keyword>
<evidence type="ECO:0000256" key="7">
    <source>
        <dbReference type="ARBA" id="ARBA00022723"/>
    </source>
</evidence>
<dbReference type="InterPro" id="IPR009069">
    <property type="entry name" value="Cys_alpha_HP_mot_SF"/>
</dbReference>
<feature type="region of interest" description="Disordered" evidence="15">
    <location>
        <begin position="493"/>
        <end position="512"/>
    </location>
</feature>
<feature type="compositionally biased region" description="Low complexity" evidence="15">
    <location>
        <begin position="82"/>
        <end position="97"/>
    </location>
</feature>
<evidence type="ECO:0000313" key="17">
    <source>
        <dbReference type="Proteomes" id="UP000774326"/>
    </source>
</evidence>
<dbReference type="GO" id="GO:0016531">
    <property type="term" value="F:copper chaperone activity"/>
    <property type="evidence" value="ECO:0007669"/>
    <property type="project" value="InterPro"/>
</dbReference>
<gene>
    <name evidence="16" type="ORF">WICPIJ_002866</name>
</gene>
<dbReference type="GO" id="GO:0005758">
    <property type="term" value="C:mitochondrial intermembrane space"/>
    <property type="evidence" value="ECO:0007669"/>
    <property type="project" value="UniProtKB-SubCell"/>
</dbReference>
<dbReference type="EMBL" id="JAEUBG010001585">
    <property type="protein sequence ID" value="KAH3686157.1"/>
    <property type="molecule type" value="Genomic_DNA"/>
</dbReference>
<evidence type="ECO:0000256" key="8">
    <source>
        <dbReference type="ARBA" id="ARBA00022968"/>
    </source>
</evidence>
<dbReference type="SUPFAM" id="SSF53448">
    <property type="entry name" value="Nucleotide-diphospho-sugar transferases"/>
    <property type="match status" value="1"/>
</dbReference>
<evidence type="ECO:0000256" key="11">
    <source>
        <dbReference type="ARBA" id="ARBA00023157"/>
    </source>
</evidence>
<comment type="similarity">
    <text evidence="3">Belongs to the glycosyltransferase 15 family.</text>
</comment>
<comment type="caution">
    <text evidence="16">The sequence shown here is derived from an EMBL/GenBank/DDBJ whole genome shotgun (WGS) entry which is preliminary data.</text>
</comment>
<dbReference type="SUPFAM" id="SSF47072">
    <property type="entry name" value="Cysteine alpha-hairpin motif"/>
    <property type="match status" value="1"/>
</dbReference>
<reference evidence="16" key="1">
    <citation type="journal article" date="2021" name="Open Biol.">
        <title>Shared evolutionary footprints suggest mitochondrial oxidative damage underlies multiple complex I losses in fungi.</title>
        <authorList>
            <person name="Schikora-Tamarit M.A."/>
            <person name="Marcet-Houben M."/>
            <person name="Nosek J."/>
            <person name="Gabaldon T."/>
        </authorList>
    </citation>
    <scope>NUCLEOTIDE SEQUENCE</scope>
    <source>
        <strain evidence="16">CBS2887</strain>
    </source>
</reference>
<evidence type="ECO:0000256" key="2">
    <source>
        <dbReference type="ARBA" id="ARBA00004606"/>
    </source>
</evidence>
<sequence>MSQPIESTKTQETSKPKPCCVCKPEKQTRDECILQYGQESGKCDSIIGQYKTYSTDYQAALDSLNKQINDYIGDVQSSQLTQEALAEQQKEQQQQQEPKNSANTRTDISTINKSVIVLYSKNSHMPEILETLRSFELRSSKRGKHDFLILLEARPSNALKTMITVMTSAKVHLVNIRDELRTPKNYKVVIDRSQRQNLMDLGFTDPRRKKVKNIQRFLTQGLFELPQMKPYEYFWLLNDANHRLTCDLVNDPLDAMAEEKRSVGFMFMNSANHPYQIYEPIWSELKKYHRDKGITAESLPLITDRTTDLFNQCLFNSFGLLGYVPFFTSSEYQNIAKFLNDQNGKRNSLLTDSEIFTLALGSLLKKDDFKLFQGIGLSQKEAQKEPLVSCPEDSAFRLRSKCVCNPIKDTLWEEYYDKADESCLAQYYRFQGLSIPQDITDRRVVIQQKKEEEKAKAEEKQKEFDQIMEEAGMPVLELQEGDEPVERYERFGIPTKDDDESSPGPPVADPVPIDEAPATATPVPWEKEVHLFQDISLDPLWRSGDSVLHGTSQIVTNFTALNSDFQLLDNFNSQSVGVGRVSLQVTNNGFNGDWFFIFSPGVVIGGHTDHLVGDFSFTGQLGFRQDRHVDD</sequence>
<dbReference type="InterPro" id="IPR007745">
    <property type="entry name" value="Cyt_c_oxidase_Cu-chaperone"/>
</dbReference>
<keyword evidence="17" id="KW-1185">Reference proteome</keyword>
<evidence type="ECO:0000256" key="13">
    <source>
        <dbReference type="PIRSR" id="PIRSR607745-1"/>
    </source>
</evidence>
<dbReference type="Gene3D" id="3.90.550.10">
    <property type="entry name" value="Spore Coat Polysaccharide Biosynthesis Protein SpsA, Chain A"/>
    <property type="match status" value="1"/>
</dbReference>
<evidence type="ECO:0000256" key="12">
    <source>
        <dbReference type="ARBA" id="ARBA00023186"/>
    </source>
</evidence>
<evidence type="ECO:0000256" key="6">
    <source>
        <dbReference type="ARBA" id="ARBA00022679"/>
    </source>
</evidence>